<feature type="domain" description="C2" evidence="1">
    <location>
        <begin position="247"/>
        <end position="370"/>
    </location>
</feature>
<accession>A0A6B2KXR9</accession>
<dbReference type="EMBL" id="GIBP01000547">
    <property type="protein sequence ID" value="NDV29516.1"/>
    <property type="molecule type" value="Transcribed_RNA"/>
</dbReference>
<dbReference type="InterPro" id="IPR037768">
    <property type="entry name" value="C2B_Copine"/>
</dbReference>
<dbReference type="GO" id="GO:0005886">
    <property type="term" value="C:plasma membrane"/>
    <property type="evidence" value="ECO:0007669"/>
    <property type="project" value="TreeGrafter"/>
</dbReference>
<dbReference type="InterPro" id="IPR000008">
    <property type="entry name" value="C2_dom"/>
</dbReference>
<dbReference type="CDD" id="cd04047">
    <property type="entry name" value="C2B_Copine"/>
    <property type="match status" value="1"/>
</dbReference>
<protein>
    <recommendedName>
        <fullName evidence="1">C2 domain-containing protein</fullName>
    </recommendedName>
</protein>
<name>A0A6B2KXR9_9EUKA</name>
<dbReference type="GO" id="GO:0071277">
    <property type="term" value="P:cellular response to calcium ion"/>
    <property type="evidence" value="ECO:0007669"/>
    <property type="project" value="TreeGrafter"/>
</dbReference>
<sequence length="835" mass="94011">MECKWEPFTINYDDIGAPNTPVQVEVWDWDGDGGHDIIGEFQLTLTDIFLGPYTYAITNSKYRGIPGYSTSGGFTLSTITPLNEPQLKLIPLAVEITASGNKLEIKDVTGSSDPFFEIKIHRHKALFNSANIFNMVPPSSSSHLVTHYRSDVCPKTVQPKWKPFELHLNEIGGMDVEIEIKCWDFDGDGGHDLIGVLKTTYRELVLNSFQYKLVHPEKKNRLGYQSSGAFSVDAIKPIGPRSQEGPLLDRVHRPIVPLIEPIAYKIKASGAKIVNVDVPIAGKSDPYFEIHKTLPGLSKPQVIYRSSHVENSSSPQWPEFVLLGATLGGMDEPFTVAVFDRDPDGINTQIGNFTTTLREWMVGPYVHAIVNPSKVGRVGYESSGAWKMESITPLMEYQQPSIGQGMEIQCVANKLDSILGKDAYYEAWVVPPKISGSKKQFTSWLYYRSGYGNNTSASTDIRPSYSWKPTTLWYLLLGSFDVGIKIKVFNFDRIDGYTRNLVGCCSFSLYELLIGPYLSPLIDKHKKVPGYKSSGGFEIKIHSFAQNPPQFHPATGYNLRFRIGDVEKVSGKPPLGQIKVLSRPLGEEYKCTLYKHYQTQELSYDVFLPFEGCGVGGPFEKLVWKYEYVSHDLLQKPKEYKGEFKASLYEFTLDDPTFFFKSKELPLGRKHLGKFIIEEIRPVHKFIDGFNLTFKATNLDITDWYSTPAPYLVVKNSLGNILYTSEIHGYSQQPQWLPFPLALQSVGGMNEDIILECWTSHGPNYPPEFVGYKKITLRKLSYAMASKKNSFLFKNDAMQAKRPQDKYNAGTLTLLSAEPIIGAIGLEWNQPLQNK</sequence>
<dbReference type="PANTHER" id="PTHR10857">
    <property type="entry name" value="COPINE"/>
    <property type="match status" value="1"/>
</dbReference>
<proteinExistence type="predicted"/>
<organism evidence="2">
    <name type="scientific">Arcella intermedia</name>
    <dbReference type="NCBI Taxonomy" id="1963864"/>
    <lineage>
        <taxon>Eukaryota</taxon>
        <taxon>Amoebozoa</taxon>
        <taxon>Tubulinea</taxon>
        <taxon>Elardia</taxon>
        <taxon>Arcellinida</taxon>
        <taxon>Sphaerothecina</taxon>
        <taxon>Arcellidae</taxon>
        <taxon>Arcella</taxon>
    </lineage>
</organism>
<reference evidence="2" key="1">
    <citation type="journal article" date="2020" name="J. Eukaryot. Microbiol.">
        <title>De novo Sequencing, Assembly and Annotation of the Transcriptome for the Free-Living Testate Amoeba Arcella intermedia.</title>
        <authorList>
            <person name="Ribeiro G.M."/>
            <person name="Porfirio-Sousa A.L."/>
            <person name="Maurer-Alcala X.X."/>
            <person name="Katz L.A."/>
            <person name="Lahr D.J.G."/>
        </authorList>
    </citation>
    <scope>NUCLEOTIDE SEQUENCE</scope>
</reference>
<evidence type="ECO:0000259" key="1">
    <source>
        <dbReference type="PROSITE" id="PS50004"/>
    </source>
</evidence>
<dbReference type="SMART" id="SM00239">
    <property type="entry name" value="C2"/>
    <property type="match status" value="2"/>
</dbReference>
<dbReference type="GO" id="GO:0005544">
    <property type="term" value="F:calcium-dependent phospholipid binding"/>
    <property type="evidence" value="ECO:0007669"/>
    <property type="project" value="InterPro"/>
</dbReference>
<dbReference type="SUPFAM" id="SSF49562">
    <property type="entry name" value="C2 domain (Calcium/lipid-binding domain, CaLB)"/>
    <property type="match status" value="3"/>
</dbReference>
<feature type="domain" description="C2" evidence="1">
    <location>
        <begin position="73"/>
        <end position="214"/>
    </location>
</feature>
<dbReference type="InterPro" id="IPR035892">
    <property type="entry name" value="C2_domain_sf"/>
</dbReference>
<dbReference type="Pfam" id="PF00168">
    <property type="entry name" value="C2"/>
    <property type="match status" value="4"/>
</dbReference>
<dbReference type="Gene3D" id="2.60.40.150">
    <property type="entry name" value="C2 domain"/>
    <property type="match status" value="2"/>
</dbReference>
<dbReference type="PANTHER" id="PTHR10857:SF106">
    <property type="entry name" value="C2 DOMAIN-CONTAINING PROTEIN"/>
    <property type="match status" value="1"/>
</dbReference>
<evidence type="ECO:0000313" key="2">
    <source>
        <dbReference type="EMBL" id="NDV29516.1"/>
    </source>
</evidence>
<dbReference type="AlphaFoldDB" id="A0A6B2KXR9"/>
<dbReference type="PROSITE" id="PS50004">
    <property type="entry name" value="C2"/>
    <property type="match status" value="2"/>
</dbReference>
<dbReference type="InterPro" id="IPR045052">
    <property type="entry name" value="Copine"/>
</dbReference>